<evidence type="ECO:0000313" key="5">
    <source>
        <dbReference type="EMBL" id="MBB3963690.1"/>
    </source>
</evidence>
<evidence type="ECO:0000256" key="2">
    <source>
        <dbReference type="ARBA" id="ARBA00023125"/>
    </source>
</evidence>
<evidence type="ECO:0000259" key="4">
    <source>
        <dbReference type="PROSITE" id="PS50943"/>
    </source>
</evidence>
<name>A0A7W6CME2_9HYPH</name>
<reference evidence="5 6" key="1">
    <citation type="submission" date="2020-08" db="EMBL/GenBank/DDBJ databases">
        <title>Genomic Encyclopedia of Type Strains, Phase IV (KMG-IV): sequencing the most valuable type-strain genomes for metagenomic binning, comparative biology and taxonomic classification.</title>
        <authorList>
            <person name="Goeker M."/>
        </authorList>
    </citation>
    <scope>NUCLEOTIDE SEQUENCE [LARGE SCALE GENOMIC DNA]</scope>
    <source>
        <strain evidence="5 6">DSM 26575</strain>
    </source>
</reference>
<dbReference type="SUPFAM" id="SSF47413">
    <property type="entry name" value="lambda repressor-like DNA-binding domains"/>
    <property type="match status" value="1"/>
</dbReference>
<keyword evidence="2" id="KW-0238">DNA-binding</keyword>
<dbReference type="Proteomes" id="UP000582090">
    <property type="component" value="Unassembled WGS sequence"/>
</dbReference>
<dbReference type="CDD" id="cd00093">
    <property type="entry name" value="HTH_XRE"/>
    <property type="match status" value="1"/>
</dbReference>
<dbReference type="PANTHER" id="PTHR46797">
    <property type="entry name" value="HTH-TYPE TRANSCRIPTIONAL REGULATOR"/>
    <property type="match status" value="1"/>
</dbReference>
<dbReference type="PROSITE" id="PS50943">
    <property type="entry name" value="HTH_CROC1"/>
    <property type="match status" value="1"/>
</dbReference>
<keyword evidence="1" id="KW-0805">Transcription regulation</keyword>
<dbReference type="InterPro" id="IPR010982">
    <property type="entry name" value="Lambda_DNA-bd_dom_sf"/>
</dbReference>
<dbReference type="GO" id="GO:0003700">
    <property type="term" value="F:DNA-binding transcription factor activity"/>
    <property type="evidence" value="ECO:0007669"/>
    <property type="project" value="TreeGrafter"/>
</dbReference>
<dbReference type="AlphaFoldDB" id="A0A7W6CME2"/>
<dbReference type="GO" id="GO:0005829">
    <property type="term" value="C:cytosol"/>
    <property type="evidence" value="ECO:0007669"/>
    <property type="project" value="TreeGrafter"/>
</dbReference>
<feature type="domain" description="HTH cro/C1-type" evidence="4">
    <location>
        <begin position="13"/>
        <end position="67"/>
    </location>
</feature>
<dbReference type="Gene3D" id="1.10.260.40">
    <property type="entry name" value="lambda repressor-like DNA-binding domains"/>
    <property type="match status" value="1"/>
</dbReference>
<keyword evidence="3" id="KW-0804">Transcription</keyword>
<evidence type="ECO:0000313" key="6">
    <source>
        <dbReference type="Proteomes" id="UP000582090"/>
    </source>
</evidence>
<evidence type="ECO:0000256" key="1">
    <source>
        <dbReference type="ARBA" id="ARBA00023015"/>
    </source>
</evidence>
<accession>A0A7W6CME2</accession>
<keyword evidence="6" id="KW-1185">Reference proteome</keyword>
<gene>
    <name evidence="5" type="ORF">GGQ67_001315</name>
</gene>
<comment type="caution">
    <text evidence="5">The sequence shown here is derived from an EMBL/GenBank/DDBJ whole genome shotgun (WGS) entry which is preliminary data.</text>
</comment>
<dbReference type="PANTHER" id="PTHR46797:SF23">
    <property type="entry name" value="HTH-TYPE TRANSCRIPTIONAL REGULATOR SUTR"/>
    <property type="match status" value="1"/>
</dbReference>
<dbReference type="EMBL" id="JACIDW010000002">
    <property type="protein sequence ID" value="MBB3963690.1"/>
    <property type="molecule type" value="Genomic_DNA"/>
</dbReference>
<dbReference type="Pfam" id="PF01381">
    <property type="entry name" value="HTH_3"/>
    <property type="match status" value="1"/>
</dbReference>
<sequence>MQNDGRTAFGKNIRNRRQELEISQERLAEQAGLHRTYVGGIERGERNVSLDNILCIAKALNITASDLMRGVV</sequence>
<protein>
    <submittedName>
        <fullName evidence="5">Transcriptional regulator with XRE-family HTH domain</fullName>
    </submittedName>
</protein>
<dbReference type="InterPro" id="IPR050807">
    <property type="entry name" value="TransReg_Diox_bact_type"/>
</dbReference>
<evidence type="ECO:0000256" key="3">
    <source>
        <dbReference type="ARBA" id="ARBA00023163"/>
    </source>
</evidence>
<dbReference type="GO" id="GO:0003677">
    <property type="term" value="F:DNA binding"/>
    <property type="evidence" value="ECO:0007669"/>
    <property type="project" value="UniProtKB-KW"/>
</dbReference>
<dbReference type="InterPro" id="IPR001387">
    <property type="entry name" value="Cro/C1-type_HTH"/>
</dbReference>
<proteinExistence type="predicted"/>
<dbReference type="SMART" id="SM00530">
    <property type="entry name" value="HTH_XRE"/>
    <property type="match status" value="1"/>
</dbReference>
<dbReference type="RefSeq" id="WP_183899371.1">
    <property type="nucleotide sequence ID" value="NZ_JACIDW010000002.1"/>
</dbReference>
<organism evidence="5 6">
    <name type="scientific">Rhizobium metallidurans</name>
    <dbReference type="NCBI Taxonomy" id="1265931"/>
    <lineage>
        <taxon>Bacteria</taxon>
        <taxon>Pseudomonadati</taxon>
        <taxon>Pseudomonadota</taxon>
        <taxon>Alphaproteobacteria</taxon>
        <taxon>Hyphomicrobiales</taxon>
        <taxon>Rhizobiaceae</taxon>
        <taxon>Rhizobium/Agrobacterium group</taxon>
        <taxon>Rhizobium</taxon>
    </lineage>
</organism>